<dbReference type="EMBL" id="NHZQ01000404">
    <property type="protein sequence ID" value="PSK38038.1"/>
    <property type="molecule type" value="Genomic_DNA"/>
</dbReference>
<keyword evidence="3" id="KW-1185">Reference proteome</keyword>
<protein>
    <recommendedName>
        <fullName evidence="4">Proteasome assembly chaperone 3</fullName>
    </recommendedName>
</protein>
<sequence>MEPNAGPIPSPFPARSRTTSSTIASIPTTVTSVSFTDKILLTVSQAGRINHWVHVPLARGAASEMLSLSQPPTYSGEGPDSSLLPLNQLTATTVLGGTKEEFEIMGQTLATTVASAVLMRNGEEQRTIVLGLGLVKADLGREEFDGLVGLCLDVV</sequence>
<dbReference type="PANTHER" id="PTHR31051">
    <property type="entry name" value="PROTEASOME ASSEMBLY CHAPERONE 3"/>
    <property type="match status" value="1"/>
</dbReference>
<feature type="compositionally biased region" description="Pro residues" evidence="1">
    <location>
        <begin position="1"/>
        <end position="12"/>
    </location>
</feature>
<accession>A0A2P7YPY9</accession>
<evidence type="ECO:0000313" key="2">
    <source>
        <dbReference type="EMBL" id="PSK38038.1"/>
    </source>
</evidence>
<comment type="caution">
    <text evidence="2">The sequence shown here is derived from an EMBL/GenBank/DDBJ whole genome shotgun (WGS) entry which is preliminary data.</text>
</comment>
<gene>
    <name evidence="2" type="ORF">B9Z65_1229</name>
</gene>
<dbReference type="PANTHER" id="PTHR31051:SF1">
    <property type="entry name" value="PROTEASOME ASSEMBLY CHAPERONE 3"/>
    <property type="match status" value="1"/>
</dbReference>
<dbReference type="STRING" id="40998.A0A2P7YPY9"/>
<proteinExistence type="predicted"/>
<organism evidence="2 3">
    <name type="scientific">Elsinoe australis</name>
    <dbReference type="NCBI Taxonomy" id="40998"/>
    <lineage>
        <taxon>Eukaryota</taxon>
        <taxon>Fungi</taxon>
        <taxon>Dikarya</taxon>
        <taxon>Ascomycota</taxon>
        <taxon>Pezizomycotina</taxon>
        <taxon>Dothideomycetes</taxon>
        <taxon>Dothideomycetidae</taxon>
        <taxon>Myriangiales</taxon>
        <taxon>Elsinoaceae</taxon>
        <taxon>Elsinoe</taxon>
    </lineage>
</organism>
<reference evidence="2 3" key="1">
    <citation type="submission" date="2017-05" db="EMBL/GenBank/DDBJ databases">
        <title>Draft genome sequence of Elsinoe australis.</title>
        <authorList>
            <person name="Cheng Q."/>
        </authorList>
    </citation>
    <scope>NUCLEOTIDE SEQUENCE [LARGE SCALE GENOMIC DNA]</scope>
    <source>
        <strain evidence="2 3">NL1</strain>
    </source>
</reference>
<evidence type="ECO:0008006" key="4">
    <source>
        <dbReference type="Google" id="ProtNLM"/>
    </source>
</evidence>
<dbReference type="InterPro" id="IPR018788">
    <property type="entry name" value="Proteasome_assmbl_chp_3"/>
</dbReference>
<dbReference type="Gene3D" id="3.30.230.90">
    <property type="match status" value="1"/>
</dbReference>
<evidence type="ECO:0000313" key="3">
    <source>
        <dbReference type="Proteomes" id="UP000243723"/>
    </source>
</evidence>
<dbReference type="Proteomes" id="UP000243723">
    <property type="component" value="Unassembled WGS sequence"/>
</dbReference>
<evidence type="ECO:0000256" key="1">
    <source>
        <dbReference type="SAM" id="MobiDB-lite"/>
    </source>
</evidence>
<dbReference type="AlphaFoldDB" id="A0A2P7YPY9"/>
<name>A0A2P7YPY9_9PEZI</name>
<dbReference type="GO" id="GO:0043248">
    <property type="term" value="P:proteasome assembly"/>
    <property type="evidence" value="ECO:0007669"/>
    <property type="project" value="InterPro"/>
</dbReference>
<dbReference type="OrthoDB" id="5593278at2759"/>
<feature type="region of interest" description="Disordered" evidence="1">
    <location>
        <begin position="1"/>
        <end position="20"/>
    </location>
</feature>
<dbReference type="InterPro" id="IPR053720">
    <property type="entry name" value="Psm_Assembly_Chaperone"/>
</dbReference>